<comment type="subcellular location">
    <subcellularLocation>
        <location evidence="1">Nucleus</location>
    </subcellularLocation>
</comment>
<dbReference type="OrthoDB" id="6077919at2759"/>
<dbReference type="InterPro" id="IPR050331">
    <property type="entry name" value="Zinc_finger"/>
</dbReference>
<evidence type="ECO:0000256" key="4">
    <source>
        <dbReference type="ARBA" id="ARBA00022771"/>
    </source>
</evidence>
<dbReference type="PANTHER" id="PTHR16515:SF66">
    <property type="entry name" value="C2H2-TYPE DOMAIN-CONTAINING PROTEIN"/>
    <property type="match status" value="1"/>
</dbReference>
<dbReference type="Proteomes" id="UP000233556">
    <property type="component" value="Unassembled WGS sequence"/>
</dbReference>
<reference evidence="10" key="1">
    <citation type="submission" date="2017-11" db="EMBL/GenBank/DDBJ databases">
        <authorList>
            <person name="Lima N.C."/>
            <person name="Parody-Merino A.M."/>
            <person name="Battley P.F."/>
            <person name="Fidler A.E."/>
            <person name="Prosdocimi F."/>
        </authorList>
    </citation>
    <scope>NUCLEOTIDE SEQUENCE [LARGE SCALE GENOMIC DNA]</scope>
</reference>
<keyword evidence="4 7" id="KW-0863">Zinc-finger</keyword>
<evidence type="ECO:0000256" key="6">
    <source>
        <dbReference type="ARBA" id="ARBA00023242"/>
    </source>
</evidence>
<feature type="domain" description="C2H2-type" evidence="8">
    <location>
        <begin position="325"/>
        <end position="349"/>
    </location>
</feature>
<dbReference type="PROSITE" id="PS50157">
    <property type="entry name" value="ZINC_FINGER_C2H2_2"/>
    <property type="match status" value="4"/>
</dbReference>
<dbReference type="InterPro" id="IPR013087">
    <property type="entry name" value="Znf_C2H2_type"/>
</dbReference>
<dbReference type="SMART" id="SM00355">
    <property type="entry name" value="ZnF_C2H2"/>
    <property type="match status" value="5"/>
</dbReference>
<evidence type="ECO:0000256" key="1">
    <source>
        <dbReference type="ARBA" id="ARBA00004123"/>
    </source>
</evidence>
<keyword evidence="5" id="KW-0862">Zinc</keyword>
<sequence length="358" mass="39472">MGSLVRKGIKAGVLARVVPWHIHMLPVKDTRGLILLRHTDDPSQQHKTLHLDSDFAPESQVHSAGYAALGLLKPFTKSGLRKNQGQKRTAWRSGITCVEKRSRASDHSSGLDMGVGASVPPVSSLPPEEGENHLLTLQPVRQEEEGVCAVTAPVQEALVAMAGAVGQPGQGVPAGTAYVFVPTEEKGVFSCCLCTFTSVRISSLNRHVKTHSDDKRHVCHLCLKAFCTATLLRNHVHVHTGTRPYKCKKPIKCSECKYSTVEVRTALLNLFGGYANKDAYKLKRHMITHSGEKPYECYVCHAKFTQSATMKIHMLQKHGENVPKYQCARCSTFIAQKNDLSVHLQNLHSYMAVAIKYS</sequence>
<dbReference type="GO" id="GO:0005634">
    <property type="term" value="C:nucleus"/>
    <property type="evidence" value="ECO:0007669"/>
    <property type="project" value="UniProtKB-SubCell"/>
</dbReference>
<keyword evidence="10" id="KW-1185">Reference proteome</keyword>
<proteinExistence type="predicted"/>
<keyword evidence="2" id="KW-0479">Metal-binding</keyword>
<keyword evidence="6" id="KW-0539">Nucleus</keyword>
<dbReference type="GO" id="GO:0010468">
    <property type="term" value="P:regulation of gene expression"/>
    <property type="evidence" value="ECO:0007669"/>
    <property type="project" value="TreeGrafter"/>
</dbReference>
<dbReference type="PANTHER" id="PTHR16515">
    <property type="entry name" value="PR DOMAIN ZINC FINGER PROTEIN"/>
    <property type="match status" value="1"/>
</dbReference>
<dbReference type="GO" id="GO:0008270">
    <property type="term" value="F:zinc ion binding"/>
    <property type="evidence" value="ECO:0007669"/>
    <property type="project" value="UniProtKB-KW"/>
</dbReference>
<gene>
    <name evidence="9" type="ORF">llap_5256</name>
</gene>
<dbReference type="FunFam" id="3.30.160.60:FF:000802">
    <property type="entry name" value="CCCTC-binding factor like"/>
    <property type="match status" value="1"/>
</dbReference>
<dbReference type="AlphaFoldDB" id="A0A2I0UEH2"/>
<evidence type="ECO:0000259" key="8">
    <source>
        <dbReference type="PROSITE" id="PS50157"/>
    </source>
</evidence>
<dbReference type="EMBL" id="KZ505826">
    <property type="protein sequence ID" value="PKU44457.1"/>
    <property type="molecule type" value="Genomic_DNA"/>
</dbReference>
<evidence type="ECO:0000256" key="5">
    <source>
        <dbReference type="ARBA" id="ARBA00022833"/>
    </source>
</evidence>
<evidence type="ECO:0000313" key="10">
    <source>
        <dbReference type="Proteomes" id="UP000233556"/>
    </source>
</evidence>
<dbReference type="SUPFAM" id="SSF57667">
    <property type="entry name" value="beta-beta-alpha zinc fingers"/>
    <property type="match status" value="3"/>
</dbReference>
<keyword evidence="3" id="KW-0677">Repeat</keyword>
<feature type="domain" description="C2H2-type" evidence="8">
    <location>
        <begin position="295"/>
        <end position="323"/>
    </location>
</feature>
<reference evidence="10" key="2">
    <citation type="submission" date="2017-12" db="EMBL/GenBank/DDBJ databases">
        <title>Genome sequence of the Bar-tailed Godwit (Limosa lapponica baueri).</title>
        <authorList>
            <person name="Lima N.C.B."/>
            <person name="Parody-Merino A.M."/>
            <person name="Battley P.F."/>
            <person name="Fidler A.E."/>
            <person name="Prosdocimi F."/>
        </authorList>
    </citation>
    <scope>NUCLEOTIDE SEQUENCE [LARGE SCALE GENOMIC DNA]</scope>
</reference>
<protein>
    <recommendedName>
        <fullName evidence="8">C2H2-type domain-containing protein</fullName>
    </recommendedName>
</protein>
<feature type="domain" description="C2H2-type" evidence="8">
    <location>
        <begin position="217"/>
        <end position="244"/>
    </location>
</feature>
<evidence type="ECO:0000256" key="3">
    <source>
        <dbReference type="ARBA" id="ARBA00022737"/>
    </source>
</evidence>
<dbReference type="Gene3D" id="3.30.160.60">
    <property type="entry name" value="Classic Zinc Finger"/>
    <property type="match status" value="3"/>
</dbReference>
<accession>A0A2I0UEH2</accession>
<evidence type="ECO:0000256" key="7">
    <source>
        <dbReference type="PROSITE-ProRule" id="PRU00042"/>
    </source>
</evidence>
<feature type="domain" description="C2H2-type" evidence="8">
    <location>
        <begin position="189"/>
        <end position="216"/>
    </location>
</feature>
<name>A0A2I0UEH2_LIMLA</name>
<evidence type="ECO:0000256" key="2">
    <source>
        <dbReference type="ARBA" id="ARBA00022723"/>
    </source>
</evidence>
<organism evidence="9 10">
    <name type="scientific">Limosa lapponica baueri</name>
    <dbReference type="NCBI Taxonomy" id="1758121"/>
    <lineage>
        <taxon>Eukaryota</taxon>
        <taxon>Metazoa</taxon>
        <taxon>Chordata</taxon>
        <taxon>Craniata</taxon>
        <taxon>Vertebrata</taxon>
        <taxon>Euteleostomi</taxon>
        <taxon>Archelosauria</taxon>
        <taxon>Archosauria</taxon>
        <taxon>Dinosauria</taxon>
        <taxon>Saurischia</taxon>
        <taxon>Theropoda</taxon>
        <taxon>Coelurosauria</taxon>
        <taxon>Aves</taxon>
        <taxon>Neognathae</taxon>
        <taxon>Neoaves</taxon>
        <taxon>Charadriiformes</taxon>
        <taxon>Scolopacidae</taxon>
        <taxon>Limosa</taxon>
    </lineage>
</organism>
<dbReference type="InterPro" id="IPR036236">
    <property type="entry name" value="Znf_C2H2_sf"/>
</dbReference>
<evidence type="ECO:0000313" key="9">
    <source>
        <dbReference type="EMBL" id="PKU44457.1"/>
    </source>
</evidence>
<dbReference type="PROSITE" id="PS00028">
    <property type="entry name" value="ZINC_FINGER_C2H2_1"/>
    <property type="match status" value="3"/>
</dbReference>